<feature type="domain" description="ABC transporter" evidence="4">
    <location>
        <begin position="25"/>
        <end position="247"/>
    </location>
</feature>
<dbReference type="Pfam" id="PF00005">
    <property type="entry name" value="ABC_tran"/>
    <property type="match status" value="1"/>
</dbReference>
<comment type="caution">
    <text evidence="5">The sequence shown here is derived from an EMBL/GenBank/DDBJ whole genome shotgun (WGS) entry which is preliminary data.</text>
</comment>
<dbReference type="GO" id="GO:0016887">
    <property type="term" value="F:ATP hydrolysis activity"/>
    <property type="evidence" value="ECO:0007669"/>
    <property type="project" value="InterPro"/>
</dbReference>
<dbReference type="Gene3D" id="3.40.50.300">
    <property type="entry name" value="P-loop containing nucleotide triphosphate hydrolases"/>
    <property type="match status" value="1"/>
</dbReference>
<evidence type="ECO:0000256" key="1">
    <source>
        <dbReference type="ARBA" id="ARBA00022448"/>
    </source>
</evidence>
<dbReference type="SUPFAM" id="SSF52540">
    <property type="entry name" value="P-loop containing nucleoside triphosphate hydrolases"/>
    <property type="match status" value="1"/>
</dbReference>
<dbReference type="GO" id="GO:0005524">
    <property type="term" value="F:ATP binding"/>
    <property type="evidence" value="ECO:0007669"/>
    <property type="project" value="UniProtKB-KW"/>
</dbReference>
<dbReference type="InterPro" id="IPR003439">
    <property type="entry name" value="ABC_transporter-like_ATP-bd"/>
</dbReference>
<dbReference type="PROSITE" id="PS00211">
    <property type="entry name" value="ABC_TRANSPORTER_1"/>
    <property type="match status" value="1"/>
</dbReference>
<reference evidence="5 6" key="1">
    <citation type="submission" date="2014-01" db="EMBL/GenBank/DDBJ databases">
        <title>Roseivivax isoporae LMG 25204 Genome Sequencing.</title>
        <authorList>
            <person name="Lai Q."/>
            <person name="Li G."/>
            <person name="Shao Z."/>
        </authorList>
    </citation>
    <scope>NUCLEOTIDE SEQUENCE [LARGE SCALE GENOMIC DNA]</scope>
    <source>
        <strain evidence="5 6">LMG 25204</strain>
    </source>
</reference>
<organism evidence="5 6">
    <name type="scientific">Roseivivax isoporae LMG 25204</name>
    <dbReference type="NCBI Taxonomy" id="1449351"/>
    <lineage>
        <taxon>Bacteria</taxon>
        <taxon>Pseudomonadati</taxon>
        <taxon>Pseudomonadota</taxon>
        <taxon>Alphaproteobacteria</taxon>
        <taxon>Rhodobacterales</taxon>
        <taxon>Roseobacteraceae</taxon>
        <taxon>Roseivivax</taxon>
    </lineage>
</organism>
<accession>X7F713</accession>
<keyword evidence="3 5" id="KW-0067">ATP-binding</keyword>
<proteinExistence type="predicted"/>
<keyword evidence="1" id="KW-0813">Transport</keyword>
<dbReference type="PROSITE" id="PS50893">
    <property type="entry name" value="ABC_TRANSPORTER_2"/>
    <property type="match status" value="1"/>
</dbReference>
<dbReference type="STRING" id="1449351.RISW2_11105"/>
<sequence length="263" mass="27776">MPDDVLPAHARLQAAAARADDPRRLNARGIALSLAGRRVLDGIDLTLGPRGVTAIMGPNGAGKSLLLRVLHGLVTPDAGEVRWGGQPLSLAVRRRQALVFQTPVLLRRSAAANVDFVLRARGRDLSARDGLLRLVGLDGRGATPARRLSGGEQQRLALARVLAAEPDVLMLDEPTASLDPASVLAIEDVVARTARAGTRVLIVTHDAGQARRLADDVVFLNAGRVVETGPADRVLRSPGSDAARAYLSGRLVLPETPSETPRS</sequence>
<protein>
    <submittedName>
        <fullName evidence="5">ABC transporter ATP-binding protein</fullName>
    </submittedName>
</protein>
<evidence type="ECO:0000256" key="3">
    <source>
        <dbReference type="ARBA" id="ARBA00022840"/>
    </source>
</evidence>
<name>X7F713_9RHOB</name>
<dbReference type="PATRIC" id="fig|1449351.3.peg.3277"/>
<dbReference type="OrthoDB" id="9802264at2"/>
<dbReference type="PANTHER" id="PTHR43423">
    <property type="entry name" value="ABC TRANSPORTER I FAMILY MEMBER 17"/>
    <property type="match status" value="1"/>
</dbReference>
<dbReference type="AlphaFoldDB" id="X7F713"/>
<dbReference type="InterPro" id="IPR017871">
    <property type="entry name" value="ABC_transporter-like_CS"/>
</dbReference>
<gene>
    <name evidence="5" type="ORF">RISW2_11105</name>
</gene>
<evidence type="ECO:0000259" key="4">
    <source>
        <dbReference type="PROSITE" id="PS50893"/>
    </source>
</evidence>
<dbReference type="SMART" id="SM00382">
    <property type="entry name" value="AAA"/>
    <property type="match status" value="1"/>
</dbReference>
<dbReference type="eggNOG" id="COG1117">
    <property type="taxonomic scope" value="Bacteria"/>
</dbReference>
<dbReference type="RefSeq" id="WP_084615443.1">
    <property type="nucleotide sequence ID" value="NZ_JAME01000026.1"/>
</dbReference>
<evidence type="ECO:0000313" key="5">
    <source>
        <dbReference type="EMBL" id="ETX27874.1"/>
    </source>
</evidence>
<dbReference type="PANTHER" id="PTHR43423:SF1">
    <property type="entry name" value="ABC TRANSPORTER I FAMILY MEMBER 17"/>
    <property type="match status" value="1"/>
</dbReference>
<dbReference type="InterPro" id="IPR027417">
    <property type="entry name" value="P-loop_NTPase"/>
</dbReference>
<dbReference type="EMBL" id="JAME01000026">
    <property type="protein sequence ID" value="ETX27874.1"/>
    <property type="molecule type" value="Genomic_DNA"/>
</dbReference>
<dbReference type="InterPro" id="IPR003593">
    <property type="entry name" value="AAA+_ATPase"/>
</dbReference>
<dbReference type="Proteomes" id="UP000023430">
    <property type="component" value="Unassembled WGS sequence"/>
</dbReference>
<keyword evidence="6" id="KW-1185">Reference proteome</keyword>
<evidence type="ECO:0000256" key="2">
    <source>
        <dbReference type="ARBA" id="ARBA00022741"/>
    </source>
</evidence>
<keyword evidence="2" id="KW-0547">Nucleotide-binding</keyword>
<evidence type="ECO:0000313" key="6">
    <source>
        <dbReference type="Proteomes" id="UP000023430"/>
    </source>
</evidence>